<keyword evidence="6 7" id="KW-0472">Membrane</keyword>
<name>A0A7W6RDP8_9PROT</name>
<dbReference type="GO" id="GO:0005886">
    <property type="term" value="C:plasma membrane"/>
    <property type="evidence" value="ECO:0007669"/>
    <property type="project" value="UniProtKB-SubCell"/>
</dbReference>
<dbReference type="GO" id="GO:0034040">
    <property type="term" value="F:ATPase-coupled lipid transmembrane transporter activity"/>
    <property type="evidence" value="ECO:0007669"/>
    <property type="project" value="TreeGrafter"/>
</dbReference>
<dbReference type="PROSITE" id="PS50929">
    <property type="entry name" value="ABC_TM1F"/>
    <property type="match status" value="1"/>
</dbReference>
<dbReference type="SUPFAM" id="SSF52540">
    <property type="entry name" value="P-loop containing nucleoside triphosphate hydrolases"/>
    <property type="match status" value="1"/>
</dbReference>
<dbReference type="InterPro" id="IPR003439">
    <property type="entry name" value="ABC_transporter-like_ATP-bd"/>
</dbReference>
<evidence type="ECO:0000256" key="7">
    <source>
        <dbReference type="SAM" id="Phobius"/>
    </source>
</evidence>
<proteinExistence type="predicted"/>
<dbReference type="RefSeq" id="WP_184045180.1">
    <property type="nucleotide sequence ID" value="NZ_JACIGK010000015.1"/>
</dbReference>
<keyword evidence="3" id="KW-0547">Nucleotide-binding</keyword>
<dbReference type="Pfam" id="PF00664">
    <property type="entry name" value="ABC_membrane"/>
    <property type="match status" value="1"/>
</dbReference>
<sequence>MTAQSRHPLRASSLAWPAASLDALTGPALTVPDGLHGLLREAGWTGDVTDVRDAFAIKGSGTPVIDVLNAASRLGFVGDVTRRRAFTPGTLAQAARSRAGVAVPLLYLPDHGSPLVLYPGADGWVVRDRAHPGARSRIEAGSLAPGAVIRFEEPDPLAVREHPSWLRSQVKRQMPLVAWALLLTLFATLAAVANPLFVMAVYDKVIGAEATDVLVSLSVGAVLAAVFEMLLRRLRGRVMNRASLRLGYIVGNAVFGRLLTLPSQFTERASIASQIARVKDIDRIRDLLSGPLEQAILDTPFTLLFIVAVAAVGGWLAVIPVIAMLLFGVLAVAGNRVMRRRTTVAARSNARRQLIALEMMDRMRAIRATGSTGIWLRRFRDSVVGAARANEQSAAASQGLAAVGQSLGTLAALATLFAGIHMVLGGSLTTGGLIACMMLVWRLLGPLQRGFMATTRLGQLAASARQIDSLMETAPEPAPGDPGAERPVIRGEIVFNRVTFRYGRETDPILAALSFKAARGDIVAILGRNGSGKSTILKLVAGLYTASGGNIRVDGRDIRQFDPTYLRRAIAHVPQVPALFHGTIRDNFLMVEPRATTDDMMRALENADALSMIEALKDGLDTACDGKSVALPKGVLSRLALARVHLRRAPIVLLDEPATGLDFVGEFAFIGALEQLRARGSTVLLVTHRRQYLGIADKVLLLENGTSRYFGPADKIRERIPEGMI</sequence>
<evidence type="ECO:0000256" key="1">
    <source>
        <dbReference type="ARBA" id="ARBA00004651"/>
    </source>
</evidence>
<reference evidence="10 11" key="1">
    <citation type="submission" date="2020-08" db="EMBL/GenBank/DDBJ databases">
        <title>Genome sequencing of Purple Non-Sulfur Bacteria from various extreme environments.</title>
        <authorList>
            <person name="Mayer M."/>
        </authorList>
    </citation>
    <scope>NUCLEOTIDE SEQUENCE [LARGE SCALE GENOMIC DNA]</scope>
    <source>
        <strain evidence="10 11">JA131</strain>
    </source>
</reference>
<dbReference type="SUPFAM" id="SSF90123">
    <property type="entry name" value="ABC transporter transmembrane region"/>
    <property type="match status" value="1"/>
</dbReference>
<evidence type="ECO:0000256" key="4">
    <source>
        <dbReference type="ARBA" id="ARBA00022840"/>
    </source>
</evidence>
<dbReference type="Proteomes" id="UP000554286">
    <property type="component" value="Unassembled WGS sequence"/>
</dbReference>
<evidence type="ECO:0000313" key="11">
    <source>
        <dbReference type="Proteomes" id="UP000554286"/>
    </source>
</evidence>
<keyword evidence="5 7" id="KW-1133">Transmembrane helix</keyword>
<dbReference type="GO" id="GO:0005524">
    <property type="term" value="F:ATP binding"/>
    <property type="evidence" value="ECO:0007669"/>
    <property type="project" value="UniProtKB-KW"/>
</dbReference>
<dbReference type="PANTHER" id="PTHR24221:SF248">
    <property type="entry name" value="ABC TRANSPORTER TRANSMEMBRANE REGION"/>
    <property type="match status" value="1"/>
</dbReference>
<evidence type="ECO:0000259" key="8">
    <source>
        <dbReference type="PROSITE" id="PS50893"/>
    </source>
</evidence>
<evidence type="ECO:0000256" key="2">
    <source>
        <dbReference type="ARBA" id="ARBA00022692"/>
    </source>
</evidence>
<feature type="transmembrane region" description="Helical" evidence="7">
    <location>
        <begin position="301"/>
        <end position="333"/>
    </location>
</feature>
<protein>
    <submittedName>
        <fullName evidence="10">ABC-type bacteriocin/lantibiotic exporter with double-glycine peptidase domain</fullName>
    </submittedName>
</protein>
<feature type="transmembrane region" description="Helical" evidence="7">
    <location>
        <begin position="426"/>
        <end position="444"/>
    </location>
</feature>
<dbReference type="PROSITE" id="PS50893">
    <property type="entry name" value="ABC_TRANSPORTER_2"/>
    <property type="match status" value="1"/>
</dbReference>
<dbReference type="Gene3D" id="3.40.50.300">
    <property type="entry name" value="P-loop containing nucleotide triphosphate hydrolases"/>
    <property type="match status" value="1"/>
</dbReference>
<evidence type="ECO:0000256" key="3">
    <source>
        <dbReference type="ARBA" id="ARBA00022741"/>
    </source>
</evidence>
<comment type="caution">
    <text evidence="10">The sequence shown here is derived from an EMBL/GenBank/DDBJ whole genome shotgun (WGS) entry which is preliminary data.</text>
</comment>
<evidence type="ECO:0000313" key="10">
    <source>
        <dbReference type="EMBL" id="MBB4266588.1"/>
    </source>
</evidence>
<organism evidence="10 11">
    <name type="scientific">Roseospira visakhapatnamensis</name>
    <dbReference type="NCBI Taxonomy" id="390880"/>
    <lineage>
        <taxon>Bacteria</taxon>
        <taxon>Pseudomonadati</taxon>
        <taxon>Pseudomonadota</taxon>
        <taxon>Alphaproteobacteria</taxon>
        <taxon>Rhodospirillales</taxon>
        <taxon>Rhodospirillaceae</taxon>
        <taxon>Roseospira</taxon>
    </lineage>
</organism>
<dbReference type="GO" id="GO:0016887">
    <property type="term" value="F:ATP hydrolysis activity"/>
    <property type="evidence" value="ECO:0007669"/>
    <property type="project" value="InterPro"/>
</dbReference>
<feature type="transmembrane region" description="Helical" evidence="7">
    <location>
        <begin position="176"/>
        <end position="201"/>
    </location>
</feature>
<dbReference type="InterPro" id="IPR011527">
    <property type="entry name" value="ABC1_TM_dom"/>
</dbReference>
<feature type="transmembrane region" description="Helical" evidence="7">
    <location>
        <begin position="213"/>
        <end position="231"/>
    </location>
</feature>
<dbReference type="AlphaFoldDB" id="A0A7W6RDP8"/>
<dbReference type="GO" id="GO:0140359">
    <property type="term" value="F:ABC-type transporter activity"/>
    <property type="evidence" value="ECO:0007669"/>
    <property type="project" value="InterPro"/>
</dbReference>
<dbReference type="InterPro" id="IPR027417">
    <property type="entry name" value="P-loop_NTPase"/>
</dbReference>
<keyword evidence="11" id="KW-1185">Reference proteome</keyword>
<evidence type="ECO:0000259" key="9">
    <source>
        <dbReference type="PROSITE" id="PS50929"/>
    </source>
</evidence>
<evidence type="ECO:0000256" key="5">
    <source>
        <dbReference type="ARBA" id="ARBA00022989"/>
    </source>
</evidence>
<dbReference type="Pfam" id="PF00005">
    <property type="entry name" value="ABC_tran"/>
    <property type="match status" value="1"/>
</dbReference>
<comment type="subcellular location">
    <subcellularLocation>
        <location evidence="1">Cell membrane</location>
        <topology evidence="1">Multi-pass membrane protein</topology>
    </subcellularLocation>
</comment>
<dbReference type="InterPro" id="IPR036640">
    <property type="entry name" value="ABC1_TM_sf"/>
</dbReference>
<keyword evidence="4" id="KW-0067">ATP-binding</keyword>
<evidence type="ECO:0000256" key="6">
    <source>
        <dbReference type="ARBA" id="ARBA00023136"/>
    </source>
</evidence>
<keyword evidence="2 7" id="KW-0812">Transmembrane</keyword>
<dbReference type="SMART" id="SM00382">
    <property type="entry name" value="AAA"/>
    <property type="match status" value="1"/>
</dbReference>
<accession>A0A7W6RDP8</accession>
<dbReference type="EMBL" id="JACIGK010000015">
    <property type="protein sequence ID" value="MBB4266588.1"/>
    <property type="molecule type" value="Genomic_DNA"/>
</dbReference>
<dbReference type="PANTHER" id="PTHR24221">
    <property type="entry name" value="ATP-BINDING CASSETTE SUB-FAMILY B"/>
    <property type="match status" value="1"/>
</dbReference>
<dbReference type="InterPro" id="IPR039421">
    <property type="entry name" value="Type_1_exporter"/>
</dbReference>
<feature type="domain" description="ABC transporter" evidence="8">
    <location>
        <begin position="493"/>
        <end position="725"/>
    </location>
</feature>
<feature type="domain" description="ABC transmembrane type-1" evidence="9">
    <location>
        <begin position="178"/>
        <end position="459"/>
    </location>
</feature>
<feature type="transmembrane region" description="Helical" evidence="7">
    <location>
        <begin position="243"/>
        <end position="260"/>
    </location>
</feature>
<dbReference type="Gene3D" id="1.20.1560.10">
    <property type="entry name" value="ABC transporter type 1, transmembrane domain"/>
    <property type="match status" value="1"/>
</dbReference>
<dbReference type="InterPro" id="IPR003593">
    <property type="entry name" value="AAA+_ATPase"/>
</dbReference>
<gene>
    <name evidence="10" type="ORF">GGD89_002220</name>
</gene>